<dbReference type="Proteomes" id="UP000029736">
    <property type="component" value="Unassembled WGS sequence"/>
</dbReference>
<sequence length="177" mass="19951">MFPKPKRRAAHQVEAGAMADIAFLLLIFFLVTTTIIQESGLQVRLPAYLPAPVQPLPDRNVLSVKINAGNQLLVEQELLPVAQLSAKLTEFVQNPARSPKLPSSPRHAVVALQHDRGTSYEVYLTVYDQLLKGYQKLWQEEAQRLYGKAYEELKQAEQRVVRSAFPLVISESEPVEF</sequence>
<evidence type="ECO:0000313" key="10">
    <source>
        <dbReference type="Proteomes" id="UP000029736"/>
    </source>
</evidence>
<accession>A0A098S6R0</accession>
<comment type="caution">
    <text evidence="9">The sequence shown here is derived from an EMBL/GenBank/DDBJ whole genome shotgun (WGS) entry which is preliminary data.</text>
</comment>
<organism evidence="9 10">
    <name type="scientific">Phaeodactylibacter xiamenensis</name>
    <dbReference type="NCBI Taxonomy" id="1524460"/>
    <lineage>
        <taxon>Bacteria</taxon>
        <taxon>Pseudomonadati</taxon>
        <taxon>Bacteroidota</taxon>
        <taxon>Saprospiria</taxon>
        <taxon>Saprospirales</taxon>
        <taxon>Haliscomenobacteraceae</taxon>
        <taxon>Phaeodactylibacter</taxon>
    </lineage>
</organism>
<keyword evidence="5 8" id="KW-1133">Transmembrane helix</keyword>
<evidence type="ECO:0000313" key="9">
    <source>
        <dbReference type="EMBL" id="KGE88249.1"/>
    </source>
</evidence>
<keyword evidence="3" id="KW-1003">Cell membrane</keyword>
<evidence type="ECO:0000256" key="2">
    <source>
        <dbReference type="ARBA" id="ARBA00005811"/>
    </source>
</evidence>
<dbReference type="PANTHER" id="PTHR30558:SF3">
    <property type="entry name" value="BIOPOLYMER TRANSPORT PROTEIN EXBD-RELATED"/>
    <property type="match status" value="1"/>
</dbReference>
<evidence type="ECO:0000256" key="6">
    <source>
        <dbReference type="ARBA" id="ARBA00023136"/>
    </source>
</evidence>
<dbReference type="InterPro" id="IPR003400">
    <property type="entry name" value="ExbD"/>
</dbReference>
<dbReference type="PANTHER" id="PTHR30558">
    <property type="entry name" value="EXBD MEMBRANE COMPONENT OF PMF-DRIVEN MACROMOLECULE IMPORT SYSTEM"/>
    <property type="match status" value="1"/>
</dbReference>
<dbReference type="GO" id="GO:0022857">
    <property type="term" value="F:transmembrane transporter activity"/>
    <property type="evidence" value="ECO:0007669"/>
    <property type="project" value="InterPro"/>
</dbReference>
<dbReference type="GO" id="GO:0015031">
    <property type="term" value="P:protein transport"/>
    <property type="evidence" value="ECO:0007669"/>
    <property type="project" value="UniProtKB-KW"/>
</dbReference>
<feature type="transmembrane region" description="Helical" evidence="8">
    <location>
        <begin position="12"/>
        <end position="36"/>
    </location>
</feature>
<dbReference type="Pfam" id="PF02472">
    <property type="entry name" value="ExbD"/>
    <property type="match status" value="1"/>
</dbReference>
<evidence type="ECO:0008006" key="11">
    <source>
        <dbReference type="Google" id="ProtNLM"/>
    </source>
</evidence>
<comment type="similarity">
    <text evidence="2 7">Belongs to the ExbD/TolR family.</text>
</comment>
<evidence type="ECO:0000256" key="7">
    <source>
        <dbReference type="RuleBase" id="RU003879"/>
    </source>
</evidence>
<dbReference type="EMBL" id="JPOS01000020">
    <property type="protein sequence ID" value="KGE88249.1"/>
    <property type="molecule type" value="Genomic_DNA"/>
</dbReference>
<keyword evidence="10" id="KW-1185">Reference proteome</keyword>
<dbReference type="GO" id="GO:0005886">
    <property type="term" value="C:plasma membrane"/>
    <property type="evidence" value="ECO:0007669"/>
    <property type="project" value="UniProtKB-SubCell"/>
</dbReference>
<gene>
    <name evidence="9" type="ORF">IX84_10595</name>
</gene>
<evidence type="ECO:0000256" key="3">
    <source>
        <dbReference type="ARBA" id="ARBA00022475"/>
    </source>
</evidence>
<keyword evidence="7" id="KW-0653">Protein transport</keyword>
<evidence type="ECO:0000256" key="8">
    <source>
        <dbReference type="SAM" id="Phobius"/>
    </source>
</evidence>
<keyword evidence="6 8" id="KW-0472">Membrane</keyword>
<evidence type="ECO:0000256" key="4">
    <source>
        <dbReference type="ARBA" id="ARBA00022692"/>
    </source>
</evidence>
<keyword evidence="4 7" id="KW-0812">Transmembrane</keyword>
<reference evidence="9 10" key="1">
    <citation type="journal article" date="2014" name="Int. J. Syst. Evol. Microbiol.">
        <title>Phaeodactylibacter xiamenensis gen. nov., sp. nov., a member of the family Saprospiraceae isolated from the marine alga Phaeodactylum tricornutum.</title>
        <authorList>
            <person name="Chen Z.Jr."/>
            <person name="Lei X."/>
            <person name="Lai Q."/>
            <person name="Li Y."/>
            <person name="Zhang B."/>
            <person name="Zhang J."/>
            <person name="Zhang H."/>
            <person name="Yang L."/>
            <person name="Zheng W."/>
            <person name="Tian Y."/>
            <person name="Yu Z."/>
            <person name="Xu H.Jr."/>
            <person name="Zheng T."/>
        </authorList>
    </citation>
    <scope>NUCLEOTIDE SEQUENCE [LARGE SCALE GENOMIC DNA]</scope>
    <source>
        <strain evidence="9 10">KD52</strain>
    </source>
</reference>
<dbReference type="AlphaFoldDB" id="A0A098S6R0"/>
<protein>
    <recommendedName>
        <fullName evidence="11">Biopolymer transporter ExbD</fullName>
    </recommendedName>
</protein>
<dbReference type="OrthoDB" id="1493829at2"/>
<comment type="subcellular location">
    <subcellularLocation>
        <location evidence="1">Cell membrane</location>
        <topology evidence="1">Single-pass membrane protein</topology>
    </subcellularLocation>
    <subcellularLocation>
        <location evidence="7">Cell membrane</location>
        <topology evidence="7">Single-pass type II membrane protein</topology>
    </subcellularLocation>
</comment>
<evidence type="ECO:0000256" key="5">
    <source>
        <dbReference type="ARBA" id="ARBA00022989"/>
    </source>
</evidence>
<name>A0A098S6R0_9BACT</name>
<dbReference type="RefSeq" id="WP_044219598.1">
    <property type="nucleotide sequence ID" value="NZ_JBKAGJ010000007.1"/>
</dbReference>
<keyword evidence="7" id="KW-0813">Transport</keyword>
<dbReference type="STRING" id="1524460.IX84_10595"/>
<evidence type="ECO:0000256" key="1">
    <source>
        <dbReference type="ARBA" id="ARBA00004162"/>
    </source>
</evidence>
<proteinExistence type="inferred from homology"/>